<dbReference type="KEGG" id="sauk:SAI3T3_1004480"/>
<sequence>MPYVSNSWNVFKSACIPAPALVSEPAIVKTFFKAIELHSYIIILYSSYHF</sequence>
<dbReference type="KEGG" id="saux:SAI6T6_1004450"/>
<dbReference type="KEGG" id="sauv:SAI7S6_1004480"/>
<dbReference type="KEGG" id="sauq:SAI4T8_1004470"/>
<reference evidence="1 2" key="1">
    <citation type="journal article" date="2012" name="PLoS ONE">
        <title>Short term evolution of a highly transmissible methicillin-resistant Staphylococcus aureus clone (ST228) in a tertiary care hospital.</title>
        <authorList>
            <person name="Vogel V."/>
            <person name="Falquet L."/>
            <person name="Calderon-Copete S.P."/>
            <person name="Basset P."/>
            <person name="Blanc D.S."/>
        </authorList>
    </citation>
    <scope>NUCLEOTIDE SEQUENCE [LARGE SCALE GENOMIC DNA]</scope>
    <source>
        <strain evidence="2">ST228/18412</strain>
    </source>
</reference>
<dbReference type="AlphaFoldDB" id="A0A7U7EXC2"/>
<gene>
    <name evidence="1" type="ORF">SAI7S6_1004480</name>
</gene>
<dbReference type="EMBL" id="HE579071">
    <property type="protein sequence ID" value="CCJ22199.1"/>
    <property type="molecule type" value="Genomic_DNA"/>
</dbReference>
<evidence type="ECO:0000313" key="2">
    <source>
        <dbReference type="Proteomes" id="UP000032744"/>
    </source>
</evidence>
<protein>
    <submittedName>
        <fullName evidence="1">Uncharacterized protein</fullName>
    </submittedName>
</protein>
<dbReference type="KEGG" id="saut:SAI1T1_2004470"/>
<dbReference type="KEGG" id="sauw:SAI5S5_1004440"/>
<evidence type="ECO:0000313" key="1">
    <source>
        <dbReference type="EMBL" id="CCJ22199.1"/>
    </source>
</evidence>
<proteinExistence type="predicted"/>
<name>A0A7U7EXC2_STAAU</name>
<dbReference type="KEGG" id="sauy:SAI8T7_1004480"/>
<dbReference type="KEGG" id="sauj:SAI2T2_1004490"/>
<dbReference type="Proteomes" id="UP000032744">
    <property type="component" value="Chromosome"/>
</dbReference>
<accession>A0A7U7EXC2</accession>
<organism evidence="1 2">
    <name type="scientific">Staphylococcus aureus subsp. aureus ST228</name>
    <dbReference type="NCBI Taxonomy" id="1074919"/>
    <lineage>
        <taxon>Bacteria</taxon>
        <taxon>Bacillati</taxon>
        <taxon>Bacillota</taxon>
        <taxon>Bacilli</taxon>
        <taxon>Bacillales</taxon>
        <taxon>Staphylococcaceae</taxon>
        <taxon>Staphylococcus</taxon>
    </lineage>
</organism>